<protein>
    <recommendedName>
        <fullName evidence="3">Thioredoxin family protein</fullName>
    </recommendedName>
</protein>
<dbReference type="EMBL" id="BAAAPW010000002">
    <property type="protein sequence ID" value="GAA2035025.1"/>
    <property type="molecule type" value="Genomic_DNA"/>
</dbReference>
<keyword evidence="2" id="KW-1185">Reference proteome</keyword>
<evidence type="ECO:0000313" key="2">
    <source>
        <dbReference type="Proteomes" id="UP001501196"/>
    </source>
</evidence>
<accession>A0ABN2UG69</accession>
<evidence type="ECO:0000313" key="1">
    <source>
        <dbReference type="EMBL" id="GAA2035025.1"/>
    </source>
</evidence>
<comment type="caution">
    <text evidence="1">The sequence shown here is derived from an EMBL/GenBank/DDBJ whole genome shotgun (WGS) entry which is preliminary data.</text>
</comment>
<name>A0ABN2UG69_9MICO</name>
<dbReference type="RefSeq" id="WP_344372422.1">
    <property type="nucleotide sequence ID" value="NZ_BAAAPW010000002.1"/>
</dbReference>
<dbReference type="Proteomes" id="UP001501196">
    <property type="component" value="Unassembled WGS sequence"/>
</dbReference>
<gene>
    <name evidence="1" type="ORF">GCM10009819_19270</name>
</gene>
<proteinExistence type="predicted"/>
<evidence type="ECO:0008006" key="3">
    <source>
        <dbReference type="Google" id="ProtNLM"/>
    </source>
</evidence>
<sequence>MRVEVLHIDDCANWRDAGALARSVLDALGRPDVAVEFVLIETEEQAAATGFAGSPTILVDGTDVAPAAGAGVLACRVYPTDRGSAPLPARWQVEAAVRSSAEAGAGRS</sequence>
<organism evidence="1 2">
    <name type="scientific">Agromyces tropicus</name>
    <dbReference type="NCBI Taxonomy" id="555371"/>
    <lineage>
        <taxon>Bacteria</taxon>
        <taxon>Bacillati</taxon>
        <taxon>Actinomycetota</taxon>
        <taxon>Actinomycetes</taxon>
        <taxon>Micrococcales</taxon>
        <taxon>Microbacteriaceae</taxon>
        <taxon>Agromyces</taxon>
    </lineage>
</organism>
<reference evidence="1 2" key="1">
    <citation type="journal article" date="2019" name="Int. J. Syst. Evol. Microbiol.">
        <title>The Global Catalogue of Microorganisms (GCM) 10K type strain sequencing project: providing services to taxonomists for standard genome sequencing and annotation.</title>
        <authorList>
            <consortium name="The Broad Institute Genomics Platform"/>
            <consortium name="The Broad Institute Genome Sequencing Center for Infectious Disease"/>
            <person name="Wu L."/>
            <person name="Ma J."/>
        </authorList>
    </citation>
    <scope>NUCLEOTIDE SEQUENCE [LARGE SCALE GENOMIC DNA]</scope>
    <source>
        <strain evidence="1 2">JCM 15672</strain>
    </source>
</reference>